<dbReference type="GO" id="GO:0003677">
    <property type="term" value="F:DNA binding"/>
    <property type="evidence" value="ECO:0007669"/>
    <property type="project" value="InterPro"/>
</dbReference>
<name>A0A3S9SK51_EIKCO</name>
<dbReference type="RefSeq" id="WP_126983324.1">
    <property type="nucleotide sequence ID" value="NZ_CP034670.1"/>
</dbReference>
<dbReference type="AlphaFoldDB" id="A0A3S9SK51"/>
<accession>A0A3S9SK51</accession>
<dbReference type="EMBL" id="CP034670">
    <property type="protein sequence ID" value="AZR59802.1"/>
    <property type="molecule type" value="Genomic_DNA"/>
</dbReference>
<dbReference type="InterPro" id="IPR010982">
    <property type="entry name" value="Lambda_DNA-bd_dom_sf"/>
</dbReference>
<dbReference type="CDD" id="cd00093">
    <property type="entry name" value="HTH_XRE"/>
    <property type="match status" value="1"/>
</dbReference>
<dbReference type="Proteomes" id="UP000282435">
    <property type="component" value="Chromosome"/>
</dbReference>
<dbReference type="InterPro" id="IPR001387">
    <property type="entry name" value="Cro/C1-type_HTH"/>
</dbReference>
<dbReference type="OrthoDB" id="8607433at2"/>
<proteinExistence type="predicted"/>
<organism evidence="2 3">
    <name type="scientific">Eikenella corrodens</name>
    <dbReference type="NCBI Taxonomy" id="539"/>
    <lineage>
        <taxon>Bacteria</taxon>
        <taxon>Pseudomonadati</taxon>
        <taxon>Pseudomonadota</taxon>
        <taxon>Betaproteobacteria</taxon>
        <taxon>Neisseriales</taxon>
        <taxon>Neisseriaceae</taxon>
        <taxon>Eikenella</taxon>
    </lineage>
</organism>
<dbReference type="EMBL" id="CP034670">
    <property type="protein sequence ID" value="AZR59814.1"/>
    <property type="molecule type" value="Genomic_DNA"/>
</dbReference>
<dbReference type="Gene3D" id="1.10.260.40">
    <property type="entry name" value="lambda repressor-like DNA-binding domains"/>
    <property type="match status" value="1"/>
</dbReference>
<evidence type="ECO:0000313" key="3">
    <source>
        <dbReference type="Proteomes" id="UP000282435"/>
    </source>
</evidence>
<sequence length="109" mass="12946">MFNATQWLDLYKFHACIYSDYQLAKRWKVPPTYISQYRKGRLRLPLALILDVAEVVGVEPLEVIASLEYPRARENHQARIKRAYFDALMKTVVDRMAAQYQSGYLRYKR</sequence>
<protein>
    <submittedName>
        <fullName evidence="2">XRE family transcriptional regulator</fullName>
    </submittedName>
</protein>
<reference evidence="2 3" key="1">
    <citation type="submission" date="2018-12" db="EMBL/GenBank/DDBJ databases">
        <title>Genome sequencing of Eikenella corrodens KCOM 3110 (= JS217).</title>
        <authorList>
            <person name="Koo J.-K."/>
            <person name="Park S.-N."/>
            <person name="Lim Y.K."/>
        </authorList>
    </citation>
    <scope>NUCLEOTIDE SEQUENCE [LARGE SCALE GENOMIC DNA]</scope>
    <source>
        <strain evidence="2 3">KCOM 3110</strain>
    </source>
</reference>
<gene>
    <name evidence="1" type="ORF">ELB75_07065</name>
    <name evidence="2" type="ORF">ELB75_07130</name>
</gene>
<dbReference type="SUPFAM" id="SSF47413">
    <property type="entry name" value="lambda repressor-like DNA-binding domains"/>
    <property type="match status" value="1"/>
</dbReference>
<evidence type="ECO:0000313" key="2">
    <source>
        <dbReference type="EMBL" id="AZR59814.1"/>
    </source>
</evidence>
<evidence type="ECO:0000313" key="1">
    <source>
        <dbReference type="EMBL" id="AZR59802.1"/>
    </source>
</evidence>